<evidence type="ECO:0000313" key="3">
    <source>
        <dbReference type="EMBL" id="RTQ51642.1"/>
    </source>
</evidence>
<evidence type="ECO:0000259" key="1">
    <source>
        <dbReference type="Pfam" id="PF12904"/>
    </source>
</evidence>
<dbReference type="OrthoDB" id="59486at2"/>
<comment type="caution">
    <text evidence="3">The sequence shown here is derived from an EMBL/GenBank/DDBJ whole genome shotgun (WGS) entry which is preliminary data.</text>
</comment>
<dbReference type="InterPro" id="IPR024749">
    <property type="entry name" value="Collagen-bd_put"/>
</dbReference>
<feature type="domain" description="Putative collagen-binding" evidence="1">
    <location>
        <begin position="394"/>
        <end position="485"/>
    </location>
</feature>
<reference evidence="3 4" key="1">
    <citation type="submission" date="2018-12" db="EMBL/GenBank/DDBJ databases">
        <title>Hymenobacter gummosus sp. nov., isolated from a spring.</title>
        <authorList>
            <person name="Nie L."/>
        </authorList>
    </citation>
    <scope>NUCLEOTIDE SEQUENCE [LARGE SCALE GENOMIC DNA]</scope>
    <source>
        <strain evidence="3 4">KCTC 52166</strain>
    </source>
</reference>
<dbReference type="SUPFAM" id="SSF51445">
    <property type="entry name" value="(Trans)glycosidases"/>
    <property type="match status" value="1"/>
</dbReference>
<accession>A0A431U5Q9</accession>
<protein>
    <submittedName>
        <fullName evidence="3">DUF4038 domain-containing protein</fullName>
    </submittedName>
</protein>
<dbReference type="EMBL" id="RXOF01000003">
    <property type="protein sequence ID" value="RTQ51642.1"/>
    <property type="molecule type" value="Genomic_DNA"/>
</dbReference>
<dbReference type="Pfam" id="PF12904">
    <property type="entry name" value="Collagen_bind_2"/>
    <property type="match status" value="1"/>
</dbReference>
<organism evidence="3 4">
    <name type="scientific">Hymenobacter gummosus</name>
    <dbReference type="NCBI Taxonomy" id="1776032"/>
    <lineage>
        <taxon>Bacteria</taxon>
        <taxon>Pseudomonadati</taxon>
        <taxon>Bacteroidota</taxon>
        <taxon>Cytophagia</taxon>
        <taxon>Cytophagales</taxon>
        <taxon>Hymenobacteraceae</taxon>
        <taxon>Hymenobacter</taxon>
    </lineage>
</organism>
<dbReference type="RefSeq" id="WP_126692534.1">
    <property type="nucleotide sequence ID" value="NZ_RXOF01000003.1"/>
</dbReference>
<keyword evidence="4" id="KW-1185">Reference proteome</keyword>
<proteinExistence type="predicted"/>
<dbReference type="AlphaFoldDB" id="A0A431U5Q9"/>
<name>A0A431U5Q9_9BACT</name>
<dbReference type="InterPro" id="IPR025277">
    <property type="entry name" value="Apiosidase-like_cat_dom"/>
</dbReference>
<dbReference type="PANTHER" id="PTHR37836">
    <property type="entry name" value="LMO1036 PROTEIN"/>
    <property type="match status" value="1"/>
</dbReference>
<dbReference type="PANTHER" id="PTHR37836:SF3">
    <property type="entry name" value="ENDOGLUCANASE"/>
    <property type="match status" value="1"/>
</dbReference>
<dbReference type="Pfam" id="PF13204">
    <property type="entry name" value="Apiosidase"/>
    <property type="match status" value="1"/>
</dbReference>
<evidence type="ECO:0000313" key="4">
    <source>
        <dbReference type="Proteomes" id="UP000282184"/>
    </source>
</evidence>
<feature type="domain" description="Apiosidase-like catalytic" evidence="2">
    <location>
        <begin position="56"/>
        <end position="392"/>
    </location>
</feature>
<dbReference type="Gene3D" id="3.20.20.80">
    <property type="entry name" value="Glycosidases"/>
    <property type="match status" value="1"/>
</dbReference>
<sequence length="487" mass="54906">MNQENKPGEEHTWRKPEHRTAYKLNRWLSKLSVLTISALTVAAAPSEPLGQLKVSGNGRYLQTEAGKPFFWLGDTGWLLFNKLKREEAETYLEDRRKKGFNVIQVMVLHQVPAVNVYGDSALVRGNVATPLVTKGSSPSDPAQYDFWDHVDYIVDLAAKKGLYMGLVPVWGTNVKAGKVNQQQAKTYATFLAERYKNRPNIIWLNGGDIAGSDSLKVWNTIGSTLKAVDPNHLVTYHPRGRTQSSDWFHNAKWLDFNMYQSGHRRYEQDTSRKEKKLYGEDNWRYQVVDNKLKPTKPSIDGEPSYEGIPQGLHDITQPRWTDADVRRYGYWSVFAGAFGYTYGQNSVMQMHSSYDKGSAYGSSELWSSAINAPGAAQMVHLKNLMLSRPFFERVPDQSIIAGGEGEKYERLMATRGKSYAFVYTYTGRTFKVTLGKISGSKVKASWFDPRNGKTTPIGTFPNKGTQEFNAPGEPKNGNDWVLVLDAV</sequence>
<gene>
    <name evidence="3" type="ORF">EJV47_07535</name>
</gene>
<dbReference type="InterPro" id="IPR017853">
    <property type="entry name" value="GH"/>
</dbReference>
<evidence type="ECO:0000259" key="2">
    <source>
        <dbReference type="Pfam" id="PF13204"/>
    </source>
</evidence>
<dbReference type="Proteomes" id="UP000282184">
    <property type="component" value="Unassembled WGS sequence"/>
</dbReference>